<comment type="caution">
    <text evidence="7">The sequence shown here is derived from an EMBL/GenBank/DDBJ whole genome shotgun (WGS) entry which is preliminary data.</text>
</comment>
<name>A0ABX0UYT2_9HYPH</name>
<evidence type="ECO:0000313" key="7">
    <source>
        <dbReference type="EMBL" id="NIJ57024.1"/>
    </source>
</evidence>
<evidence type="ECO:0000256" key="3">
    <source>
        <dbReference type="ARBA" id="ARBA00020552"/>
    </source>
</evidence>
<protein>
    <recommendedName>
        <fullName evidence="3">Lectin-like protein BA14k</fullName>
    </recommendedName>
</protein>
<evidence type="ECO:0000256" key="6">
    <source>
        <dbReference type="ARBA" id="ARBA00025321"/>
    </source>
</evidence>
<proteinExistence type="inferred from homology"/>
<organism evidence="7 8">
    <name type="scientific">Pseudochelatococcus lubricantis</name>
    <dbReference type="NCBI Taxonomy" id="1538102"/>
    <lineage>
        <taxon>Bacteria</taxon>
        <taxon>Pseudomonadati</taxon>
        <taxon>Pseudomonadota</taxon>
        <taxon>Alphaproteobacteria</taxon>
        <taxon>Hyphomicrobiales</taxon>
        <taxon>Chelatococcaceae</taxon>
        <taxon>Pseudochelatococcus</taxon>
    </lineage>
</organism>
<evidence type="ECO:0000313" key="8">
    <source>
        <dbReference type="Proteomes" id="UP001429580"/>
    </source>
</evidence>
<sequence>MQKDALQQTEWRSKPARRVAGVLLAALTILSAAAITVPPAAAVTLTDSGRGEAEGLPIVDVQYRYGPPPPDYYYDGPPRRYYGPPRDYYGPPRWRHGYRYPRRPPPPHWYRPPPPPPPPYYYRSHGPDFYNPGAAVAAGVLGLAAGAALGGALTAQDDPPPRSDATWLSYCASKYRSFDPDSGTYVAYDGKRYFCK</sequence>
<comment type="subcellular location">
    <subcellularLocation>
        <location evidence="1">Membrane</location>
        <topology evidence="1">Single-pass membrane protein</topology>
    </subcellularLocation>
</comment>
<comment type="similarity">
    <text evidence="2">Belongs to the BA14k family.</text>
</comment>
<gene>
    <name evidence="7" type="ORF">FHS82_000850</name>
</gene>
<dbReference type="Pfam" id="PF07886">
    <property type="entry name" value="BA14K"/>
    <property type="match status" value="1"/>
</dbReference>
<evidence type="ECO:0000256" key="5">
    <source>
        <dbReference type="ARBA" id="ARBA00022734"/>
    </source>
</evidence>
<evidence type="ECO:0000256" key="1">
    <source>
        <dbReference type="ARBA" id="ARBA00004167"/>
    </source>
</evidence>
<comment type="function">
    <text evidence="6">Has immunoglobulin-binding and hemagglutination properties, and can bind to mannose. Essential for virulence. May be involved in LPS biosynthesis or polysaccharide transport.</text>
</comment>
<keyword evidence="8" id="KW-1185">Reference proteome</keyword>
<evidence type="ECO:0000256" key="2">
    <source>
        <dbReference type="ARBA" id="ARBA00010270"/>
    </source>
</evidence>
<accession>A0ABX0UYT2</accession>
<dbReference type="Proteomes" id="UP001429580">
    <property type="component" value="Unassembled WGS sequence"/>
</dbReference>
<dbReference type="InterPro" id="IPR012413">
    <property type="entry name" value="BA14K"/>
</dbReference>
<reference evidence="7 8" key="1">
    <citation type="submission" date="2020-03" db="EMBL/GenBank/DDBJ databases">
        <title>Genomic Encyclopedia of Type Strains, Phase IV (KMG-IV): sequencing the most valuable type-strain genomes for metagenomic binning, comparative biology and taxonomic classification.</title>
        <authorList>
            <person name="Goeker M."/>
        </authorList>
    </citation>
    <scope>NUCLEOTIDE SEQUENCE [LARGE SCALE GENOMIC DNA]</scope>
    <source>
        <strain evidence="7 8">DSM 103870</strain>
    </source>
</reference>
<dbReference type="RefSeq" id="WP_166949161.1">
    <property type="nucleotide sequence ID" value="NZ_JAASQI010000002.1"/>
</dbReference>
<evidence type="ECO:0000256" key="4">
    <source>
        <dbReference type="ARBA" id="ARBA00022475"/>
    </source>
</evidence>
<keyword evidence="4" id="KW-0472">Membrane</keyword>
<keyword evidence="4" id="KW-1003">Cell membrane</keyword>
<dbReference type="EMBL" id="JAASQI010000002">
    <property type="protein sequence ID" value="NIJ57024.1"/>
    <property type="molecule type" value="Genomic_DNA"/>
</dbReference>
<keyword evidence="5" id="KW-0430">Lectin</keyword>